<evidence type="ECO:0000256" key="2">
    <source>
        <dbReference type="ARBA" id="ARBA00007467"/>
    </source>
</evidence>
<accession>T5A7I8</accession>
<dbReference type="InterPro" id="IPR018460">
    <property type="entry name" value="Battenin_disease_Cln3_subgr"/>
</dbReference>
<feature type="transmembrane region" description="Helical" evidence="8">
    <location>
        <begin position="207"/>
        <end position="226"/>
    </location>
</feature>
<keyword evidence="3" id="KW-0813">Transport</keyword>
<dbReference type="GO" id="GO:0051453">
    <property type="term" value="P:regulation of intracellular pH"/>
    <property type="evidence" value="ECO:0007669"/>
    <property type="project" value="TreeGrafter"/>
</dbReference>
<dbReference type="InterPro" id="IPR003492">
    <property type="entry name" value="Battenin_disease_Cln3"/>
</dbReference>
<keyword evidence="6 8" id="KW-1133">Transmembrane helix</keyword>
<evidence type="ECO:0000256" key="1">
    <source>
        <dbReference type="ARBA" id="ARBA00004127"/>
    </source>
</evidence>
<keyword evidence="4 8" id="KW-0812">Transmembrane</keyword>
<dbReference type="Proteomes" id="UP000019374">
    <property type="component" value="Unassembled WGS sequence"/>
</dbReference>
<dbReference type="PANTHER" id="PTHR10981:SF0">
    <property type="entry name" value="BATTENIN"/>
    <property type="match status" value="1"/>
</dbReference>
<evidence type="ECO:0000256" key="6">
    <source>
        <dbReference type="ARBA" id="ARBA00022989"/>
    </source>
</evidence>
<evidence type="ECO:0000256" key="4">
    <source>
        <dbReference type="ARBA" id="ARBA00022692"/>
    </source>
</evidence>
<dbReference type="GO" id="GO:0005774">
    <property type="term" value="C:vacuolar membrane"/>
    <property type="evidence" value="ECO:0007669"/>
    <property type="project" value="UniProtKB-SubCell"/>
</dbReference>
<reference evidence="9 10" key="1">
    <citation type="journal article" date="2013" name="Chin. Sci. Bull.">
        <title>Genome survey uncovers the secrets of sex and lifestyle in caterpillar fungus.</title>
        <authorList>
            <person name="Hu X."/>
            <person name="Zhang Y."/>
            <person name="Xiao G."/>
            <person name="Zheng P."/>
            <person name="Xia Y."/>
            <person name="Zhang X."/>
            <person name="St Leger R.J."/>
            <person name="Liu X."/>
            <person name="Wang C."/>
        </authorList>
    </citation>
    <scope>NUCLEOTIDE SEQUENCE [LARGE SCALE GENOMIC DNA]</scope>
    <source>
        <strain evidence="10">Co18 / CGMCC 3.14243</strain>
        <tissue evidence="9">Fruit-body</tissue>
    </source>
</reference>
<dbReference type="GO" id="GO:0012505">
    <property type="term" value="C:endomembrane system"/>
    <property type="evidence" value="ECO:0007669"/>
    <property type="project" value="UniProtKB-SubCell"/>
</dbReference>
<dbReference type="EMBL" id="KE656773">
    <property type="protein sequence ID" value="EQK97762.1"/>
    <property type="molecule type" value="Genomic_DNA"/>
</dbReference>
<dbReference type="Gene3D" id="1.20.1250.20">
    <property type="entry name" value="MFS general substrate transporter like domains"/>
    <property type="match status" value="1"/>
</dbReference>
<proteinExistence type="inferred from homology"/>
<evidence type="ECO:0000256" key="8">
    <source>
        <dbReference type="RuleBase" id="RU361113"/>
    </source>
</evidence>
<feature type="transmembrane region" description="Helical" evidence="8">
    <location>
        <begin position="41"/>
        <end position="63"/>
    </location>
</feature>
<sequence length="476" mass="51398">MTPGRAPSSSALLPMPGAPSSSWAVYRARVGALLRHADTKILVAFWLLGLINNVLYVIILSAAQDLVGSLPKGIVLLADVMPSFFLKLVGPYYMHAVPYRVRVPVFIALASAGMLIVALAPPSQSVGLRLTGVVLASLSSGGGELSFLSLLHYYGRGGLLSFLSLLHYYGRGGLVGWGSGTGAAGLVGAGLYEVMTEWWGFGVRESLLLSACLPALMLVSFFFILPQEPLRRAQGRKGYEAVRDGETAGDDDGDDVLPEAAPSALFAPSATAVQVASPAHETPKSPSLGANLRRAKSLFVPYMVPLFVVYLAEYTINQGVAPTLLYPVESSPFRHLRSFYPFYGFLYQLGVFISRSSVSMVRIDDLYMPSYLQVGNLVLLTLHALFYFIPSVYVVFVIIFWEGLLGGCVYVNCFAEILEKVPPEDREFSLGAATVSDSAGICTAGLLSIALETSLCDYQVAHGRDWCRRIEAQNAR</sequence>
<protein>
    <recommendedName>
        <fullName evidence="8">Protein BTN</fullName>
    </recommendedName>
</protein>
<keyword evidence="5" id="KW-0029">Amino-acid transport</keyword>
<organism evidence="9 10">
    <name type="scientific">Ophiocordyceps sinensis (strain Co18 / CGMCC 3.14243)</name>
    <name type="common">Yarsagumba caterpillar fungus</name>
    <name type="synonym">Hirsutella sinensis</name>
    <dbReference type="NCBI Taxonomy" id="911162"/>
    <lineage>
        <taxon>Eukaryota</taxon>
        <taxon>Fungi</taxon>
        <taxon>Dikarya</taxon>
        <taxon>Ascomycota</taxon>
        <taxon>Pezizomycotina</taxon>
        <taxon>Sordariomycetes</taxon>
        <taxon>Hypocreomycetidae</taxon>
        <taxon>Hypocreales</taxon>
        <taxon>Ophiocordycipitaceae</taxon>
        <taxon>Ophiocordyceps</taxon>
    </lineage>
</organism>
<feature type="transmembrane region" description="Helical" evidence="8">
    <location>
        <begin position="174"/>
        <end position="195"/>
    </location>
</feature>
<comment type="subcellular location">
    <subcellularLocation>
        <location evidence="1">Endomembrane system</location>
        <topology evidence="1">Multi-pass membrane protein</topology>
    </subcellularLocation>
    <subcellularLocation>
        <location evidence="8">Vacuole membrane</location>
        <topology evidence="8">Multi-pass membrane protein</topology>
    </subcellularLocation>
</comment>
<evidence type="ECO:0000313" key="10">
    <source>
        <dbReference type="Proteomes" id="UP000019374"/>
    </source>
</evidence>
<dbReference type="InterPro" id="IPR036259">
    <property type="entry name" value="MFS_trans_sf"/>
</dbReference>
<gene>
    <name evidence="9" type="ORF">OCS_06524</name>
</gene>
<keyword evidence="8" id="KW-0926">Vacuole</keyword>
<dbReference type="Pfam" id="PF02487">
    <property type="entry name" value="CLN3"/>
    <property type="match status" value="2"/>
</dbReference>
<dbReference type="eggNOG" id="KOG3880">
    <property type="taxonomic scope" value="Eukaryota"/>
</dbReference>
<feature type="transmembrane region" description="Helical" evidence="8">
    <location>
        <begin position="298"/>
        <end position="316"/>
    </location>
</feature>
<name>T5A7I8_OPHSC</name>
<comment type="similarity">
    <text evidence="2 8">Belongs to the battenin family.</text>
</comment>
<feature type="transmembrane region" description="Helical" evidence="8">
    <location>
        <begin position="132"/>
        <end position="154"/>
    </location>
</feature>
<dbReference type="OrthoDB" id="5965864at2759"/>
<evidence type="ECO:0000256" key="3">
    <source>
        <dbReference type="ARBA" id="ARBA00022448"/>
    </source>
</evidence>
<dbReference type="AlphaFoldDB" id="T5A7I8"/>
<feature type="transmembrane region" description="Helical" evidence="8">
    <location>
        <begin position="336"/>
        <end position="354"/>
    </location>
</feature>
<dbReference type="HOGENOM" id="CLU_029663_1_2_1"/>
<evidence type="ECO:0000256" key="5">
    <source>
        <dbReference type="ARBA" id="ARBA00022970"/>
    </source>
</evidence>
<feature type="transmembrane region" description="Helical" evidence="8">
    <location>
        <begin position="101"/>
        <end position="120"/>
    </location>
</feature>
<feature type="transmembrane region" description="Helical" evidence="8">
    <location>
        <begin position="69"/>
        <end position="89"/>
    </location>
</feature>
<dbReference type="PANTHER" id="PTHR10981">
    <property type="entry name" value="BATTENIN"/>
    <property type="match status" value="1"/>
</dbReference>
<dbReference type="PIRSF" id="PIRSF015974">
    <property type="entry name" value="CLN3_BTN1"/>
    <property type="match status" value="1"/>
</dbReference>
<dbReference type="PRINTS" id="PR01315">
    <property type="entry name" value="BATTENIN"/>
</dbReference>
<evidence type="ECO:0000313" key="9">
    <source>
        <dbReference type="EMBL" id="EQK97762.1"/>
    </source>
</evidence>
<evidence type="ECO:0000256" key="7">
    <source>
        <dbReference type="ARBA" id="ARBA00023136"/>
    </source>
</evidence>
<dbReference type="SUPFAM" id="SSF103473">
    <property type="entry name" value="MFS general substrate transporter"/>
    <property type="match status" value="1"/>
</dbReference>
<dbReference type="GO" id="GO:0006865">
    <property type="term" value="P:amino acid transport"/>
    <property type="evidence" value="ECO:0007669"/>
    <property type="project" value="UniProtKB-KW"/>
</dbReference>
<keyword evidence="7 8" id="KW-0472">Membrane</keyword>